<evidence type="ECO:0000256" key="7">
    <source>
        <dbReference type="RuleBase" id="RU000492"/>
    </source>
</evidence>
<name>A6VWX2_MARMS</name>
<dbReference type="InterPro" id="IPR027417">
    <property type="entry name" value="P-loop_NTPase"/>
</dbReference>
<feature type="domain" description="Helicase C-terminal" evidence="10">
    <location>
        <begin position="236"/>
        <end position="402"/>
    </location>
</feature>
<evidence type="ECO:0000256" key="4">
    <source>
        <dbReference type="ARBA" id="ARBA00022840"/>
    </source>
</evidence>
<dbReference type="Pfam" id="PF00271">
    <property type="entry name" value="Helicase_C"/>
    <property type="match status" value="1"/>
</dbReference>
<dbReference type="KEGG" id="mmw:Mmwyl1_2029"/>
<keyword evidence="1 7" id="KW-0547">Nucleotide-binding</keyword>
<dbReference type="Pfam" id="PF00270">
    <property type="entry name" value="DEAD"/>
    <property type="match status" value="1"/>
</dbReference>
<evidence type="ECO:0000259" key="11">
    <source>
        <dbReference type="PROSITE" id="PS51195"/>
    </source>
</evidence>
<dbReference type="SMART" id="SM00487">
    <property type="entry name" value="DEXDc"/>
    <property type="match status" value="1"/>
</dbReference>
<evidence type="ECO:0000256" key="1">
    <source>
        <dbReference type="ARBA" id="ARBA00022741"/>
    </source>
</evidence>
<accession>A6VWX2</accession>
<feature type="short sequence motif" description="Q motif" evidence="6">
    <location>
        <begin position="17"/>
        <end position="45"/>
    </location>
</feature>
<sequence>MTFIVGRTTYPLQRVYMSFAELDLDFTIEQAISDLGFEAPTEIQEQAIPIALDGSDLLATAPTGTGKTIAFCAPAVQHILDRDEQSTTAPKVLILAPSRELARQIFNVVEQLTKHTRIQSHLIIGGTPYGMQQQQLSEPCDILVATPGRLVELDEKQWLDLTDVSYFVIDEADRMLDMGFVSAINCIAKELPKEHQTLMFSATLEGEKMGRFASALLNSETQQIRLGESSRTVPSQIRQIAYRVDSEEHKEAVLKHLLTQERVQQAVLFVSNREHVDIWVQRIRKMGLMCDGLHGEMKQGDRSEHMKQMKRGRLQVLVATDVASRGIDLPEINTVINLRLPRKADSYIHRAGRASREGEPGDCISLIDINDLPMIEKIQRFMQANIKFGRIEGLEAKTKARSPSSKKKKKKPAPSKK</sequence>
<reference evidence="12" key="1">
    <citation type="submission" date="2007-06" db="EMBL/GenBank/DDBJ databases">
        <title>Complete sequence of Marinomonas sp. MWYL1.</title>
        <authorList>
            <consortium name="US DOE Joint Genome Institute"/>
            <person name="Copeland A."/>
            <person name="Lucas S."/>
            <person name="Lapidus A."/>
            <person name="Barry K."/>
            <person name="Glavina del Rio T."/>
            <person name="Dalin E."/>
            <person name="Tice H."/>
            <person name="Pitluck S."/>
            <person name="Kiss H."/>
            <person name="Brettin T."/>
            <person name="Bruce D."/>
            <person name="Detter J.C."/>
            <person name="Han C."/>
            <person name="Schmutz J."/>
            <person name="Larimer F."/>
            <person name="Land M."/>
            <person name="Hauser L."/>
            <person name="Kyrpides N."/>
            <person name="Kim E."/>
            <person name="Johnston A.W.B."/>
            <person name="Todd J.D."/>
            <person name="Rogers R."/>
            <person name="Wexler M."/>
            <person name="Bond P.L."/>
            <person name="Li Y."/>
            <person name="Richardson P."/>
        </authorList>
    </citation>
    <scope>NUCLEOTIDE SEQUENCE [LARGE SCALE GENOMIC DNA]</scope>
    <source>
        <strain evidence="12">MWYL1</strain>
    </source>
</reference>
<proteinExistence type="inferred from homology"/>
<dbReference type="CDD" id="cd18787">
    <property type="entry name" value="SF2_C_DEAD"/>
    <property type="match status" value="1"/>
</dbReference>
<dbReference type="CDD" id="cd00268">
    <property type="entry name" value="DEADc"/>
    <property type="match status" value="1"/>
</dbReference>
<dbReference type="PROSITE" id="PS51192">
    <property type="entry name" value="HELICASE_ATP_BIND_1"/>
    <property type="match status" value="1"/>
</dbReference>
<dbReference type="InterPro" id="IPR001650">
    <property type="entry name" value="Helicase_C-like"/>
</dbReference>
<evidence type="ECO:0000256" key="5">
    <source>
        <dbReference type="ARBA" id="ARBA00038437"/>
    </source>
</evidence>
<dbReference type="SMART" id="SM00490">
    <property type="entry name" value="HELICc"/>
    <property type="match status" value="1"/>
</dbReference>
<dbReference type="PANTHER" id="PTHR47959:SF3">
    <property type="entry name" value="ATP-DEPENDENT RNA HELICASE SRMB"/>
    <property type="match status" value="1"/>
</dbReference>
<dbReference type="PROSITE" id="PS00039">
    <property type="entry name" value="DEAD_ATP_HELICASE"/>
    <property type="match status" value="1"/>
</dbReference>
<feature type="region of interest" description="Disordered" evidence="8">
    <location>
        <begin position="394"/>
        <end position="417"/>
    </location>
</feature>
<dbReference type="EMBL" id="CP000749">
    <property type="protein sequence ID" value="ABR70951.1"/>
    <property type="molecule type" value="Genomic_DNA"/>
</dbReference>
<dbReference type="InterPro" id="IPR050079">
    <property type="entry name" value="DEAD_box_RNA_helicase"/>
</dbReference>
<protein>
    <submittedName>
        <fullName evidence="12">DEAD/DEAH box helicase domain protein</fullName>
    </submittedName>
</protein>
<dbReference type="PROSITE" id="PS51194">
    <property type="entry name" value="HELICASE_CTER"/>
    <property type="match status" value="1"/>
</dbReference>
<evidence type="ECO:0000256" key="6">
    <source>
        <dbReference type="PROSITE-ProRule" id="PRU00552"/>
    </source>
</evidence>
<dbReference type="GO" id="GO:0005524">
    <property type="term" value="F:ATP binding"/>
    <property type="evidence" value="ECO:0007669"/>
    <property type="project" value="UniProtKB-KW"/>
</dbReference>
<keyword evidence="2 7" id="KW-0378">Hydrolase</keyword>
<evidence type="ECO:0000256" key="8">
    <source>
        <dbReference type="SAM" id="MobiDB-lite"/>
    </source>
</evidence>
<comment type="similarity">
    <text evidence="5 7">Belongs to the DEAD box helicase family.</text>
</comment>
<dbReference type="InterPro" id="IPR014014">
    <property type="entry name" value="RNA_helicase_DEAD_Q_motif"/>
</dbReference>
<dbReference type="STRING" id="400668.Mmwyl1_2029"/>
<evidence type="ECO:0000259" key="9">
    <source>
        <dbReference type="PROSITE" id="PS51192"/>
    </source>
</evidence>
<dbReference type="SUPFAM" id="SSF52540">
    <property type="entry name" value="P-loop containing nucleoside triphosphate hydrolases"/>
    <property type="match status" value="1"/>
</dbReference>
<dbReference type="PROSITE" id="PS51195">
    <property type="entry name" value="Q_MOTIF"/>
    <property type="match status" value="1"/>
</dbReference>
<dbReference type="GO" id="GO:0003724">
    <property type="term" value="F:RNA helicase activity"/>
    <property type="evidence" value="ECO:0007669"/>
    <property type="project" value="InterPro"/>
</dbReference>
<evidence type="ECO:0000313" key="12">
    <source>
        <dbReference type="EMBL" id="ABR70951.1"/>
    </source>
</evidence>
<dbReference type="Gene3D" id="3.40.50.300">
    <property type="entry name" value="P-loop containing nucleotide triphosphate hydrolases"/>
    <property type="match status" value="2"/>
</dbReference>
<gene>
    <name evidence="12" type="ordered locus">Mmwyl1_2029</name>
</gene>
<feature type="domain" description="Helicase ATP-binding" evidence="9">
    <location>
        <begin position="48"/>
        <end position="222"/>
    </location>
</feature>
<dbReference type="GO" id="GO:0016787">
    <property type="term" value="F:hydrolase activity"/>
    <property type="evidence" value="ECO:0007669"/>
    <property type="project" value="UniProtKB-KW"/>
</dbReference>
<dbReference type="PANTHER" id="PTHR47959">
    <property type="entry name" value="ATP-DEPENDENT RNA HELICASE RHLE-RELATED"/>
    <property type="match status" value="1"/>
</dbReference>
<dbReference type="InterPro" id="IPR011545">
    <property type="entry name" value="DEAD/DEAH_box_helicase_dom"/>
</dbReference>
<dbReference type="InterPro" id="IPR014001">
    <property type="entry name" value="Helicase_ATP-bd"/>
</dbReference>
<evidence type="ECO:0000259" key="10">
    <source>
        <dbReference type="PROSITE" id="PS51194"/>
    </source>
</evidence>
<dbReference type="InterPro" id="IPR044742">
    <property type="entry name" value="DEAD/DEAH_RhlB"/>
</dbReference>
<dbReference type="eggNOG" id="COG0513">
    <property type="taxonomic scope" value="Bacteria"/>
</dbReference>
<dbReference type="AlphaFoldDB" id="A6VWX2"/>
<dbReference type="InterPro" id="IPR000629">
    <property type="entry name" value="RNA-helicase_DEAD-box_CS"/>
</dbReference>
<keyword evidence="3 7" id="KW-0347">Helicase</keyword>
<dbReference type="GO" id="GO:0005829">
    <property type="term" value="C:cytosol"/>
    <property type="evidence" value="ECO:0007669"/>
    <property type="project" value="TreeGrafter"/>
</dbReference>
<keyword evidence="4 7" id="KW-0067">ATP-binding</keyword>
<organism evidence="12">
    <name type="scientific">Marinomonas sp. (strain MWYL1)</name>
    <dbReference type="NCBI Taxonomy" id="400668"/>
    <lineage>
        <taxon>Bacteria</taxon>
        <taxon>Pseudomonadati</taxon>
        <taxon>Pseudomonadota</taxon>
        <taxon>Gammaproteobacteria</taxon>
        <taxon>Oceanospirillales</taxon>
        <taxon>Oceanospirillaceae</taxon>
        <taxon>Marinomonas</taxon>
    </lineage>
</organism>
<evidence type="ECO:0000256" key="3">
    <source>
        <dbReference type="ARBA" id="ARBA00022806"/>
    </source>
</evidence>
<evidence type="ECO:0000256" key="2">
    <source>
        <dbReference type="ARBA" id="ARBA00022801"/>
    </source>
</evidence>
<dbReference type="HOGENOM" id="CLU_003041_28_3_6"/>
<feature type="domain" description="DEAD-box RNA helicase Q" evidence="11">
    <location>
        <begin position="17"/>
        <end position="45"/>
    </location>
</feature>
<feature type="compositionally biased region" description="Basic residues" evidence="8">
    <location>
        <begin position="404"/>
        <end position="417"/>
    </location>
</feature>
<dbReference type="GO" id="GO:0003676">
    <property type="term" value="F:nucleic acid binding"/>
    <property type="evidence" value="ECO:0007669"/>
    <property type="project" value="InterPro"/>
</dbReference>